<organism evidence="3 4">
    <name type="scientific">Talaromyces rugulosus</name>
    <name type="common">Penicillium rugulosum</name>
    <dbReference type="NCBI Taxonomy" id="121627"/>
    <lineage>
        <taxon>Eukaryota</taxon>
        <taxon>Fungi</taxon>
        <taxon>Dikarya</taxon>
        <taxon>Ascomycota</taxon>
        <taxon>Pezizomycotina</taxon>
        <taxon>Eurotiomycetes</taxon>
        <taxon>Eurotiomycetidae</taxon>
        <taxon>Eurotiales</taxon>
        <taxon>Trichocomaceae</taxon>
        <taxon>Talaromyces</taxon>
        <taxon>Talaromyces sect. Islandici</taxon>
    </lineage>
</organism>
<feature type="domain" description="DUF7907" evidence="2">
    <location>
        <begin position="22"/>
        <end position="161"/>
    </location>
</feature>
<evidence type="ECO:0000313" key="3">
    <source>
        <dbReference type="EMBL" id="QKX54596.1"/>
    </source>
</evidence>
<evidence type="ECO:0000256" key="1">
    <source>
        <dbReference type="SAM" id="SignalP"/>
    </source>
</evidence>
<feature type="signal peptide" evidence="1">
    <location>
        <begin position="1"/>
        <end position="19"/>
    </location>
</feature>
<keyword evidence="4" id="KW-1185">Reference proteome</keyword>
<dbReference type="KEGG" id="trg:TRUGW13939_01684"/>
<protein>
    <recommendedName>
        <fullName evidence="2">DUF7907 domain-containing protein</fullName>
    </recommendedName>
</protein>
<dbReference type="Proteomes" id="UP000509510">
    <property type="component" value="Chromosome I"/>
</dbReference>
<dbReference type="EMBL" id="CP055898">
    <property type="protein sequence ID" value="QKX54596.1"/>
    <property type="molecule type" value="Genomic_DNA"/>
</dbReference>
<dbReference type="GeneID" id="55989194"/>
<name>A0A7H8QL34_TALRU</name>
<evidence type="ECO:0000313" key="4">
    <source>
        <dbReference type="Proteomes" id="UP000509510"/>
    </source>
</evidence>
<reference evidence="4" key="1">
    <citation type="submission" date="2020-06" db="EMBL/GenBank/DDBJ databases">
        <title>A chromosome-scale genome assembly of Talaromyces rugulosus W13939.</title>
        <authorList>
            <person name="Wang B."/>
            <person name="Guo L."/>
            <person name="Ye K."/>
            <person name="Wang L."/>
        </authorList>
    </citation>
    <scope>NUCLEOTIDE SEQUENCE [LARGE SCALE GENOMIC DNA]</scope>
    <source>
        <strain evidence="4">W13939</strain>
    </source>
</reference>
<sequence length="164" mass="17939">MLFTKIALSLASLAARVAAAQDEFHLKTVSSSASKNNLYVEAYHTGAGMADAVLTTSTSAAGKFYLNETYLQMDIGQEITYGFEVGGATNYAGWEFVEVNGGQGVSGFVVEDNHVVWNETQFTGWLACDWWHGAPQLFWTVAYENFTRPSSCSPVHLTQEFISS</sequence>
<dbReference type="InterPro" id="IPR057229">
    <property type="entry name" value="DUF7907"/>
</dbReference>
<feature type="chain" id="PRO_5029023204" description="DUF7907 domain-containing protein" evidence="1">
    <location>
        <begin position="20"/>
        <end position="164"/>
    </location>
</feature>
<gene>
    <name evidence="3" type="ORF">TRUGW13939_01684</name>
</gene>
<dbReference type="OrthoDB" id="3518533at2759"/>
<accession>A0A7H8QL34</accession>
<dbReference type="AlphaFoldDB" id="A0A7H8QL34"/>
<dbReference type="Pfam" id="PF25484">
    <property type="entry name" value="DUF7907"/>
    <property type="match status" value="1"/>
</dbReference>
<dbReference type="RefSeq" id="XP_035340775.1">
    <property type="nucleotide sequence ID" value="XM_035484882.1"/>
</dbReference>
<evidence type="ECO:0000259" key="2">
    <source>
        <dbReference type="Pfam" id="PF25484"/>
    </source>
</evidence>
<keyword evidence="1" id="KW-0732">Signal</keyword>
<proteinExistence type="predicted"/>